<keyword evidence="2" id="KW-0489">Methyltransferase</keyword>
<dbReference type="RefSeq" id="WP_165498506.1">
    <property type="nucleotide sequence ID" value="NZ_CP036455.1"/>
</dbReference>
<dbReference type="GO" id="GO:0008168">
    <property type="term" value="F:methyltransferase activity"/>
    <property type="evidence" value="ECO:0007669"/>
    <property type="project" value="UniProtKB-KW"/>
</dbReference>
<dbReference type="Pfam" id="PF13649">
    <property type="entry name" value="Methyltransf_25"/>
    <property type="match status" value="1"/>
</dbReference>
<dbReference type="KEGG" id="strr:EKD16_06365"/>
<reference evidence="2 3" key="1">
    <citation type="submission" date="2019-02" db="EMBL/GenBank/DDBJ databases">
        <authorList>
            <person name="Khodamoradi S."/>
            <person name="Hahnke R.L."/>
            <person name="Kaempfer P."/>
            <person name="Schumann P."/>
            <person name="Rohde M."/>
            <person name="Steinert M."/>
            <person name="Luzhetskyy A."/>
            <person name="Wink J."/>
            <person name="Ruckert C."/>
        </authorList>
    </citation>
    <scope>NUCLEOTIDE SEQUENCE [LARGE SCALE GENOMIC DNA]</scope>
    <source>
        <strain evidence="2 3">M2</strain>
    </source>
</reference>
<dbReference type="InterPro" id="IPR041698">
    <property type="entry name" value="Methyltransf_25"/>
</dbReference>
<dbReference type="GO" id="GO:0032259">
    <property type="term" value="P:methylation"/>
    <property type="evidence" value="ECO:0007669"/>
    <property type="project" value="UniProtKB-KW"/>
</dbReference>
<organism evidence="2 3">
    <name type="scientific">Streptomonospora litoralis</name>
    <dbReference type="NCBI Taxonomy" id="2498135"/>
    <lineage>
        <taxon>Bacteria</taxon>
        <taxon>Bacillati</taxon>
        <taxon>Actinomycetota</taxon>
        <taxon>Actinomycetes</taxon>
        <taxon>Streptosporangiales</taxon>
        <taxon>Nocardiopsidaceae</taxon>
        <taxon>Streptomonospora</taxon>
    </lineage>
</organism>
<gene>
    <name evidence="2" type="ORF">EKD16_06365</name>
</gene>
<dbReference type="Proteomes" id="UP000292235">
    <property type="component" value="Chromosome"/>
</dbReference>
<accession>A0A4P6Q1G6</accession>
<sequence>MQQGHESSYGRMFAGHYDKVRPRDAEAEATAAMLADLAPKHGKILEFGVGTGRIAVPLARIAGPVTGVDSSPEMIDVLHRDEHDGASDVFTVCSDMRGYDDGERYALVYCVAGTLSALDTPEEQQKTVFEWAGLVADGGTLVIEMQNPEAIERMHGGRMVDTVFKARPDSDSGVLVSRALAPDHSVWEISSAYFENGSVRVTQEKCHLAPPERFDAPAAQAGLELADRFGDWQGGPLNAGCGTYISVYRRSRSPHS</sequence>
<evidence type="ECO:0000259" key="1">
    <source>
        <dbReference type="Pfam" id="PF13649"/>
    </source>
</evidence>
<dbReference type="CDD" id="cd02440">
    <property type="entry name" value="AdoMet_MTases"/>
    <property type="match status" value="1"/>
</dbReference>
<dbReference type="Gene3D" id="3.40.50.150">
    <property type="entry name" value="Vaccinia Virus protein VP39"/>
    <property type="match status" value="1"/>
</dbReference>
<dbReference type="EC" id="2.1.1.156" evidence="2"/>
<dbReference type="SUPFAM" id="SSF53335">
    <property type="entry name" value="S-adenosyl-L-methionine-dependent methyltransferases"/>
    <property type="match status" value="1"/>
</dbReference>
<evidence type="ECO:0000313" key="2">
    <source>
        <dbReference type="EMBL" id="QBI53071.1"/>
    </source>
</evidence>
<dbReference type="AlphaFoldDB" id="A0A4P6Q1G6"/>
<evidence type="ECO:0000313" key="3">
    <source>
        <dbReference type="Proteomes" id="UP000292235"/>
    </source>
</evidence>
<protein>
    <submittedName>
        <fullName evidence="2">Glycine/sarcosine N-methyltransferase</fullName>
        <ecNumber evidence="2">2.1.1.156</ecNumber>
    </submittedName>
</protein>
<feature type="domain" description="Methyltransferase" evidence="1">
    <location>
        <begin position="44"/>
        <end position="139"/>
    </location>
</feature>
<dbReference type="EMBL" id="CP036455">
    <property type="protein sequence ID" value="QBI53071.1"/>
    <property type="molecule type" value="Genomic_DNA"/>
</dbReference>
<keyword evidence="2" id="KW-0808">Transferase</keyword>
<dbReference type="PANTHER" id="PTHR43464">
    <property type="entry name" value="METHYLTRANSFERASE"/>
    <property type="match status" value="1"/>
</dbReference>
<proteinExistence type="predicted"/>
<dbReference type="InterPro" id="IPR029063">
    <property type="entry name" value="SAM-dependent_MTases_sf"/>
</dbReference>
<keyword evidence="3" id="KW-1185">Reference proteome</keyword>
<name>A0A4P6Q1G6_9ACTN</name>